<dbReference type="Proteomes" id="UP000320244">
    <property type="component" value="Unassembled WGS sequence"/>
</dbReference>
<evidence type="ECO:0000313" key="3">
    <source>
        <dbReference type="Proteomes" id="UP000320244"/>
    </source>
</evidence>
<accession>A0A563DPE2</accession>
<organism evidence="2 3">
    <name type="scientific">Leekyejoonella antrihumi</name>
    <dbReference type="NCBI Taxonomy" id="1660198"/>
    <lineage>
        <taxon>Bacteria</taxon>
        <taxon>Bacillati</taxon>
        <taxon>Actinomycetota</taxon>
        <taxon>Actinomycetes</taxon>
        <taxon>Micrococcales</taxon>
        <taxon>Dermacoccaceae</taxon>
        <taxon>Leekyejoonella</taxon>
    </lineage>
</organism>
<dbReference type="AlphaFoldDB" id="A0A563DPE2"/>
<proteinExistence type="predicted"/>
<feature type="region of interest" description="Disordered" evidence="1">
    <location>
        <begin position="65"/>
        <end position="103"/>
    </location>
</feature>
<dbReference type="EMBL" id="VCQV01000093">
    <property type="protein sequence ID" value="TWP32077.1"/>
    <property type="molecule type" value="Genomic_DNA"/>
</dbReference>
<dbReference type="RefSeq" id="WP_146321491.1">
    <property type="nucleotide sequence ID" value="NZ_VCQV01000093.1"/>
</dbReference>
<reference evidence="2 3" key="2">
    <citation type="submission" date="2019-08" db="EMBL/GenBank/DDBJ databases">
        <title>Jejuicoccus antrihumi gen. nov., sp. nov., a new member of the family Dermacoccaceae isolated from a cave.</title>
        <authorList>
            <person name="Schumann P."/>
            <person name="Kim I.S."/>
        </authorList>
    </citation>
    <scope>NUCLEOTIDE SEQUENCE [LARGE SCALE GENOMIC DNA]</scope>
    <source>
        <strain evidence="2 3">C5-26</strain>
    </source>
</reference>
<protein>
    <submittedName>
        <fullName evidence="2">Uncharacterized protein</fullName>
    </submittedName>
</protein>
<reference evidence="2 3" key="1">
    <citation type="submission" date="2019-05" db="EMBL/GenBank/DDBJ databases">
        <authorList>
            <person name="Lee S.D."/>
        </authorList>
    </citation>
    <scope>NUCLEOTIDE SEQUENCE [LARGE SCALE GENOMIC DNA]</scope>
    <source>
        <strain evidence="2 3">C5-26</strain>
    </source>
</reference>
<comment type="caution">
    <text evidence="2">The sequence shown here is derived from an EMBL/GenBank/DDBJ whole genome shotgun (WGS) entry which is preliminary data.</text>
</comment>
<gene>
    <name evidence="2" type="ORF">FGL98_24720</name>
</gene>
<evidence type="ECO:0000256" key="1">
    <source>
        <dbReference type="SAM" id="MobiDB-lite"/>
    </source>
</evidence>
<dbReference type="OrthoDB" id="9767746at2"/>
<name>A0A563DPE2_9MICO</name>
<feature type="compositionally biased region" description="Polar residues" evidence="1">
    <location>
        <begin position="87"/>
        <end position="103"/>
    </location>
</feature>
<evidence type="ECO:0000313" key="2">
    <source>
        <dbReference type="EMBL" id="TWP32077.1"/>
    </source>
</evidence>
<sequence>MYLRIIQRHNTDGSTIRYVQIAHNTRNPRTGASTARTIYSLGREDTLDRAALRRLAESILRYLDRTEPLEPSGQPSTCHELPAPRAESTQPTGSSHHNTLQYS</sequence>
<keyword evidence="3" id="KW-1185">Reference proteome</keyword>